<gene>
    <name evidence="2" type="ORF">PHACADRAFT_33444</name>
</gene>
<sequence length="398" mass="44817">MLSFWLTQSHAWVAQSKWAESGNWHVELYNSGHRRTASAAEAALETFPKLSWDTCLMGTCLSPGIAVQELQPLLADSMLSSNIIDAMILGICRDLQDISTSACIEIHDLTVFETLRKSPDEWHNYHSSRSFSALRTLGSQITSCTIDRLYLPLNVRGNYWALFIIKPMSRHVHYGDSLGRPFKGDNIHALQHWLGQHCSSSWNVDLNVPIVVQPYDDNFSCGILIINTIRHDLFEQPLWTEKTRELLRVTEYLHLVDDHLLALQVSLLSDVENDNEMPEDTPSSTSPPKTCSPDAPKTTSASSDTQASTRSKASHALPVLGFLKTCRQGKAKPSAKKLTGKSKGFLAFSGFVVNSSGNQERQLEKLAEESKEHDSRFRQQVEEIEAKKLEHCREQDRR</sequence>
<feature type="region of interest" description="Disordered" evidence="1">
    <location>
        <begin position="273"/>
        <end position="313"/>
    </location>
</feature>
<feature type="compositionally biased region" description="Low complexity" evidence="1">
    <location>
        <begin position="281"/>
        <end position="311"/>
    </location>
</feature>
<dbReference type="GeneID" id="18919782"/>
<reference evidence="2 3" key="1">
    <citation type="journal article" date="2012" name="BMC Genomics">
        <title>Comparative genomics of the white-rot fungi, Phanerochaete carnosa and P. chrysosporium, to elucidate the genetic basis of the distinct wood types they colonize.</title>
        <authorList>
            <person name="Suzuki H."/>
            <person name="MacDonald J."/>
            <person name="Syed K."/>
            <person name="Salamov A."/>
            <person name="Hori C."/>
            <person name="Aerts A."/>
            <person name="Henrissat B."/>
            <person name="Wiebenga A."/>
            <person name="vanKuyk P.A."/>
            <person name="Barry K."/>
            <person name="Lindquist E."/>
            <person name="LaButti K."/>
            <person name="Lapidus A."/>
            <person name="Lucas S."/>
            <person name="Coutinho P."/>
            <person name="Gong Y."/>
            <person name="Samejima M."/>
            <person name="Mahadevan R."/>
            <person name="Abou-Zaid M."/>
            <person name="de Vries R.P."/>
            <person name="Igarashi K."/>
            <person name="Yadav J.S."/>
            <person name="Grigoriev I.V."/>
            <person name="Master E.R."/>
        </authorList>
    </citation>
    <scope>NUCLEOTIDE SEQUENCE [LARGE SCALE GENOMIC DNA]</scope>
    <source>
        <strain evidence="2 3">HHB-10118-sp</strain>
    </source>
</reference>
<dbReference type="HOGENOM" id="CLU_692808_0_0_1"/>
<evidence type="ECO:0000313" key="3">
    <source>
        <dbReference type="Proteomes" id="UP000008370"/>
    </source>
</evidence>
<feature type="region of interest" description="Disordered" evidence="1">
    <location>
        <begin position="357"/>
        <end position="378"/>
    </location>
</feature>
<organism evidence="2 3">
    <name type="scientific">Phanerochaete carnosa (strain HHB-10118-sp)</name>
    <name type="common">White-rot fungus</name>
    <name type="synonym">Peniophora carnosa</name>
    <dbReference type="NCBI Taxonomy" id="650164"/>
    <lineage>
        <taxon>Eukaryota</taxon>
        <taxon>Fungi</taxon>
        <taxon>Dikarya</taxon>
        <taxon>Basidiomycota</taxon>
        <taxon>Agaricomycotina</taxon>
        <taxon>Agaricomycetes</taxon>
        <taxon>Polyporales</taxon>
        <taxon>Phanerochaetaceae</taxon>
        <taxon>Phanerochaete</taxon>
    </lineage>
</organism>
<proteinExistence type="predicted"/>
<dbReference type="Gene3D" id="3.40.395.10">
    <property type="entry name" value="Adenoviral Proteinase, Chain A"/>
    <property type="match status" value="1"/>
</dbReference>
<protein>
    <recommendedName>
        <fullName evidence="4">Ubiquitin-like protease family profile domain-containing protein</fullName>
    </recommendedName>
</protein>
<dbReference type="SUPFAM" id="SSF54001">
    <property type="entry name" value="Cysteine proteinases"/>
    <property type="match status" value="1"/>
</dbReference>
<dbReference type="KEGG" id="pco:PHACADRAFT_33444"/>
<dbReference type="InterPro" id="IPR038765">
    <property type="entry name" value="Papain-like_cys_pep_sf"/>
</dbReference>
<dbReference type="OrthoDB" id="2803773at2759"/>
<feature type="compositionally biased region" description="Basic and acidic residues" evidence="1">
    <location>
        <begin position="361"/>
        <end position="378"/>
    </location>
</feature>
<evidence type="ECO:0000256" key="1">
    <source>
        <dbReference type="SAM" id="MobiDB-lite"/>
    </source>
</evidence>
<dbReference type="AlphaFoldDB" id="K5UIN0"/>
<dbReference type="InParanoid" id="K5UIN0"/>
<name>K5UIN0_PHACS</name>
<dbReference type="EMBL" id="JH930481">
    <property type="protein sequence ID" value="EKM49366.1"/>
    <property type="molecule type" value="Genomic_DNA"/>
</dbReference>
<evidence type="ECO:0008006" key="4">
    <source>
        <dbReference type="Google" id="ProtNLM"/>
    </source>
</evidence>
<evidence type="ECO:0000313" key="2">
    <source>
        <dbReference type="EMBL" id="EKM49366.1"/>
    </source>
</evidence>
<dbReference type="RefSeq" id="XP_007401965.1">
    <property type="nucleotide sequence ID" value="XM_007401903.1"/>
</dbReference>
<keyword evidence="3" id="KW-1185">Reference proteome</keyword>
<dbReference type="Proteomes" id="UP000008370">
    <property type="component" value="Unassembled WGS sequence"/>
</dbReference>
<accession>K5UIN0</accession>